<feature type="binding site" evidence="10">
    <location>
        <position position="438"/>
    </location>
    <ligand>
        <name>L-glutamate</name>
        <dbReference type="ChEBI" id="CHEBI:29985"/>
    </ligand>
</feature>
<keyword evidence="5 11" id="KW-0378">Hydrolase</keyword>
<dbReference type="EC" id="3.4.19.13" evidence="11"/>
<dbReference type="UniPathway" id="UPA00204"/>
<feature type="binding site" evidence="10">
    <location>
        <position position="112"/>
    </location>
    <ligand>
        <name>L-glutamate</name>
        <dbReference type="ChEBI" id="CHEBI:29985"/>
    </ligand>
</feature>
<dbReference type="EC" id="2.3.2.2" evidence="11"/>
<dbReference type="GO" id="GO:0036374">
    <property type="term" value="F:glutathione hydrolase activity"/>
    <property type="evidence" value="ECO:0007669"/>
    <property type="project" value="UniProtKB-UniRule"/>
</dbReference>
<keyword evidence="6 11" id="KW-0865">Zymogen</keyword>
<keyword evidence="13" id="KW-0732">Signal</keyword>
<dbReference type="InParanoid" id="A0A6M4HBB5"/>
<gene>
    <name evidence="14" type="primary">ggt</name>
    <name evidence="14" type="ORF">DSM104440_02977</name>
</gene>
<evidence type="ECO:0000256" key="9">
    <source>
        <dbReference type="PIRSR" id="PIRSR600101-1"/>
    </source>
</evidence>
<feature type="binding site" evidence="10">
    <location>
        <position position="486"/>
    </location>
    <ligand>
        <name>L-glutamate</name>
        <dbReference type="ChEBI" id="CHEBI:29985"/>
    </ligand>
</feature>
<accession>A0A6M4HBB5</accession>
<proteinExistence type="inferred from homology"/>
<dbReference type="Proteomes" id="UP000503096">
    <property type="component" value="Chromosome"/>
</dbReference>
<dbReference type="AlphaFoldDB" id="A0A6M4HBB5"/>
<name>A0A6M4HBB5_9PROT</name>
<evidence type="ECO:0000256" key="11">
    <source>
        <dbReference type="RuleBase" id="RU368036"/>
    </source>
</evidence>
<dbReference type="PANTHER" id="PTHR43199:SF1">
    <property type="entry name" value="GLUTATHIONE HYDROLASE PROENZYME"/>
    <property type="match status" value="1"/>
</dbReference>
<evidence type="ECO:0000256" key="2">
    <source>
        <dbReference type="ARBA" id="ARBA00001089"/>
    </source>
</evidence>
<comment type="similarity">
    <text evidence="3 11">Belongs to the gamma-glutamyltransferase family.</text>
</comment>
<evidence type="ECO:0000256" key="5">
    <source>
        <dbReference type="ARBA" id="ARBA00022801"/>
    </source>
</evidence>
<dbReference type="KEGG" id="upl:DSM104440_02977"/>
<dbReference type="Gene3D" id="3.60.20.40">
    <property type="match status" value="1"/>
</dbReference>
<feature type="active site" description="Nucleophile" evidence="9">
    <location>
        <position position="398"/>
    </location>
</feature>
<dbReference type="InterPro" id="IPR029055">
    <property type="entry name" value="Ntn_hydrolases_N"/>
</dbReference>
<dbReference type="EMBL" id="CP053073">
    <property type="protein sequence ID" value="QJR16148.1"/>
    <property type="molecule type" value="Genomic_DNA"/>
</dbReference>
<feature type="compositionally biased region" description="Basic and acidic residues" evidence="12">
    <location>
        <begin position="568"/>
        <end position="579"/>
    </location>
</feature>
<dbReference type="InterPro" id="IPR051792">
    <property type="entry name" value="GGT_bact"/>
</dbReference>
<dbReference type="RefSeq" id="WP_171164020.1">
    <property type="nucleotide sequence ID" value="NZ_CP053073.1"/>
</dbReference>
<dbReference type="SUPFAM" id="SSF56235">
    <property type="entry name" value="N-terminal nucleophile aminohydrolases (Ntn hydrolases)"/>
    <property type="match status" value="1"/>
</dbReference>
<evidence type="ECO:0000313" key="14">
    <source>
        <dbReference type="EMBL" id="QJR16148.1"/>
    </source>
</evidence>
<protein>
    <recommendedName>
        <fullName evidence="11">Glutathione hydrolase proenzyme</fullName>
        <ecNumber evidence="11">2.3.2.2</ecNumber>
        <ecNumber evidence="11">3.4.19.13</ecNumber>
    </recommendedName>
    <component>
        <recommendedName>
            <fullName evidence="11">Glutathione hydrolase large chain</fullName>
        </recommendedName>
    </component>
    <component>
        <recommendedName>
            <fullName evidence="11">Glutathione hydrolase small chain</fullName>
        </recommendedName>
    </component>
</protein>
<evidence type="ECO:0000256" key="4">
    <source>
        <dbReference type="ARBA" id="ARBA00022679"/>
    </source>
</evidence>
<dbReference type="GO" id="GO:0006751">
    <property type="term" value="P:glutathione catabolic process"/>
    <property type="evidence" value="ECO:0007669"/>
    <property type="project" value="UniProtKB-UniRule"/>
</dbReference>
<evidence type="ECO:0000256" key="7">
    <source>
        <dbReference type="ARBA" id="ARBA00023315"/>
    </source>
</evidence>
<evidence type="ECO:0000256" key="10">
    <source>
        <dbReference type="PIRSR" id="PIRSR600101-2"/>
    </source>
</evidence>
<keyword evidence="7 11" id="KW-0012">Acyltransferase</keyword>
<evidence type="ECO:0000256" key="3">
    <source>
        <dbReference type="ARBA" id="ARBA00009381"/>
    </source>
</evidence>
<reference evidence="14 15" key="1">
    <citation type="submission" date="2020-04" db="EMBL/GenBank/DDBJ databases">
        <title>Usitatibacter rugosus gen. nov., sp. nov. and Usitatibacter palustris sp. nov., novel members of Usitatibacteraceae fam. nov. within the order Nitrosomonadales isolated from soil.</title>
        <authorList>
            <person name="Huber K.J."/>
            <person name="Neumann-Schaal M."/>
            <person name="Geppert A."/>
            <person name="Luckner M."/>
            <person name="Wanner G."/>
            <person name="Overmann J."/>
        </authorList>
    </citation>
    <scope>NUCLEOTIDE SEQUENCE [LARGE SCALE GENOMIC DNA]</scope>
    <source>
        <strain evidence="14 15">Swamp67</strain>
    </source>
</reference>
<feature type="region of interest" description="Disordered" evidence="12">
    <location>
        <begin position="559"/>
        <end position="579"/>
    </location>
</feature>
<evidence type="ECO:0000256" key="13">
    <source>
        <dbReference type="SAM" id="SignalP"/>
    </source>
</evidence>
<sequence length="579" mass="61321">MTLPARLALAGFLVVAGLASHAQLRPSQPEAATGWTPNKLAHARVHMVATANPHATDAGLRMLELGGSAIDAMIAAQLVLTLVEPQSSGLGGGAYLLHYDAKSKSIAAYDGRETAPAAATPDLFMKDGRPLGYFEAAVGGRAVGTPGVPRLLEVAHARHGKLAWATLFRPAIELAEKGFPVSPRLNRLLAQDRELVREPAARDYFYVEGRPRAVGTILRNPALAQTLRLLAEKGADAFYTGEIAADIVAAVRNHPKNPGKLSLEDLAGYRVRDVEALCGHYRKLHLCGMPPSSSGGIAVLQILALLEKQDLAALRPDSAQAVHLFSEAGRLAYADRLRYVADDHFVDVPVQGLLDAGYLAARARAIAPEKSMGRAAPGTPPGLRVAFADDRHEEVSGTSQVAIVDRWGNAVSLTTSVEGGFGAKQLVRGFLLNNQLTDFSFTPVEDGVALANRVAPGKRPRSAMAPFLVFDAASGALDMVIGSPGGSLIINYVAKTIVAAYDWNLDMQAAIDLPNRGSRNGPTEVEKGTELEGTIAALKAMGHDARAIEMTSGLQGIRRTKAGWEGGADPRREGVARGR</sequence>
<dbReference type="InterPro" id="IPR043138">
    <property type="entry name" value="GGT_lsub"/>
</dbReference>
<comment type="PTM">
    <text evidence="11">Cleaved by autocatalysis into a large and a small subunit.</text>
</comment>
<evidence type="ECO:0000256" key="6">
    <source>
        <dbReference type="ARBA" id="ARBA00023145"/>
    </source>
</evidence>
<organism evidence="14 15">
    <name type="scientific">Usitatibacter palustris</name>
    <dbReference type="NCBI Taxonomy" id="2732487"/>
    <lineage>
        <taxon>Bacteria</taxon>
        <taxon>Pseudomonadati</taxon>
        <taxon>Pseudomonadota</taxon>
        <taxon>Betaproteobacteria</taxon>
        <taxon>Nitrosomonadales</taxon>
        <taxon>Usitatibacteraceae</taxon>
        <taxon>Usitatibacter</taxon>
    </lineage>
</organism>
<comment type="subunit">
    <text evidence="11">This enzyme consists of two polypeptide chains, which are synthesized in precursor form from a single polypeptide.</text>
</comment>
<dbReference type="FunCoup" id="A0A6M4HBB5">
    <property type="interactions" value="285"/>
</dbReference>
<keyword evidence="4 11" id="KW-0808">Transferase</keyword>
<comment type="catalytic activity">
    <reaction evidence="2 11">
        <text>glutathione + H2O = L-cysteinylglycine + L-glutamate</text>
        <dbReference type="Rhea" id="RHEA:28807"/>
        <dbReference type="ChEBI" id="CHEBI:15377"/>
        <dbReference type="ChEBI" id="CHEBI:29985"/>
        <dbReference type="ChEBI" id="CHEBI:57925"/>
        <dbReference type="ChEBI" id="CHEBI:61694"/>
        <dbReference type="EC" id="3.4.19.13"/>
    </reaction>
</comment>
<comment type="catalytic activity">
    <reaction evidence="8 11">
        <text>an N-terminal (5-L-glutamyl)-[peptide] + an alpha-amino acid = 5-L-glutamyl amino acid + an N-terminal L-alpha-aminoacyl-[peptide]</text>
        <dbReference type="Rhea" id="RHEA:23904"/>
        <dbReference type="Rhea" id="RHEA-COMP:9780"/>
        <dbReference type="Rhea" id="RHEA-COMP:9795"/>
        <dbReference type="ChEBI" id="CHEBI:77644"/>
        <dbReference type="ChEBI" id="CHEBI:78597"/>
        <dbReference type="ChEBI" id="CHEBI:78599"/>
        <dbReference type="ChEBI" id="CHEBI:78608"/>
        <dbReference type="EC" id="2.3.2.2"/>
    </reaction>
</comment>
<dbReference type="InterPro" id="IPR000101">
    <property type="entry name" value="GGT_peptidase"/>
</dbReference>
<dbReference type="PRINTS" id="PR01210">
    <property type="entry name" value="GGTRANSPTASE"/>
</dbReference>
<feature type="signal peptide" evidence="13">
    <location>
        <begin position="1"/>
        <end position="22"/>
    </location>
</feature>
<evidence type="ECO:0000256" key="8">
    <source>
        <dbReference type="ARBA" id="ARBA00047417"/>
    </source>
</evidence>
<dbReference type="Pfam" id="PF01019">
    <property type="entry name" value="G_glu_transpept"/>
    <property type="match status" value="1"/>
</dbReference>
<keyword evidence="15" id="KW-1185">Reference proteome</keyword>
<dbReference type="GO" id="GO:0103068">
    <property type="term" value="F:leukotriene C4 gamma-glutamyl transferase activity"/>
    <property type="evidence" value="ECO:0007669"/>
    <property type="project" value="UniProtKB-EC"/>
</dbReference>
<comment type="catalytic activity">
    <reaction evidence="1 11">
        <text>an S-substituted glutathione + H2O = an S-substituted L-cysteinylglycine + L-glutamate</text>
        <dbReference type="Rhea" id="RHEA:59468"/>
        <dbReference type="ChEBI" id="CHEBI:15377"/>
        <dbReference type="ChEBI" id="CHEBI:29985"/>
        <dbReference type="ChEBI" id="CHEBI:90779"/>
        <dbReference type="ChEBI" id="CHEBI:143103"/>
        <dbReference type="EC" id="3.4.19.13"/>
    </reaction>
</comment>
<dbReference type="Gene3D" id="1.10.246.130">
    <property type="match status" value="1"/>
</dbReference>
<comment type="pathway">
    <text evidence="11">Sulfur metabolism; glutathione metabolism.</text>
</comment>
<dbReference type="NCBIfam" id="TIGR00066">
    <property type="entry name" value="g_glut_trans"/>
    <property type="match status" value="1"/>
</dbReference>
<dbReference type="GO" id="GO:0006750">
    <property type="term" value="P:glutathione biosynthetic process"/>
    <property type="evidence" value="ECO:0007669"/>
    <property type="project" value="UniProtKB-KW"/>
</dbReference>
<evidence type="ECO:0000256" key="1">
    <source>
        <dbReference type="ARBA" id="ARBA00001049"/>
    </source>
</evidence>
<feature type="chain" id="PRO_5026702426" description="Glutathione hydrolase proenzyme" evidence="13">
    <location>
        <begin position="23"/>
        <end position="579"/>
    </location>
</feature>
<evidence type="ECO:0000256" key="12">
    <source>
        <dbReference type="SAM" id="MobiDB-lite"/>
    </source>
</evidence>
<dbReference type="InterPro" id="IPR043137">
    <property type="entry name" value="GGT_ssub_C"/>
</dbReference>
<evidence type="ECO:0000313" key="15">
    <source>
        <dbReference type="Proteomes" id="UP000503096"/>
    </source>
</evidence>
<keyword evidence="11" id="KW-0317">Glutathione biosynthesis</keyword>
<dbReference type="PANTHER" id="PTHR43199">
    <property type="entry name" value="GLUTATHIONE HYDROLASE"/>
    <property type="match status" value="1"/>
</dbReference>